<sequence length="278" mass="32190">MPPKGRSRRNRSEDDEIEIRTNVSTFKPSPTKDIVKPTIFYGNLDEDIDSWLKNFDRIATANEWSRERKSNTLPAFLRDRKDLCPRNYNHCITVTFFRQDNEGQNVEDFASEINKLATRAYSDMKRDQKDVLIKEHFIQGLKQDIKRFVILSNPTTFEEAFRSAKREECNNTLTNRDRQTVAACAISNNNLEDNIKYLSEQMKVLAMQMNNIPTRGRGGFEYRGNRFQQSRGQGRGRGYGSNRNLRASDGRPICNYCMKVGHVERSCDEKNSTYASGN</sequence>
<dbReference type="OrthoDB" id="6086417at2759"/>
<dbReference type="PANTHER" id="PTHR19963:SF30">
    <property type="entry name" value="ENDONUCLEASE_EXONUCLEASE_PHOSPHATASE DOMAIN-CONTAINING PROTEIN"/>
    <property type="match status" value="1"/>
</dbReference>
<reference evidence="1 2" key="1">
    <citation type="submission" date="2020-06" db="EMBL/GenBank/DDBJ databases">
        <authorList>
            <person name="Li R."/>
            <person name="Bekaert M."/>
        </authorList>
    </citation>
    <scope>NUCLEOTIDE SEQUENCE [LARGE SCALE GENOMIC DNA]</scope>
    <source>
        <strain evidence="2">wild</strain>
    </source>
</reference>
<dbReference type="PANTHER" id="PTHR19963">
    <property type="entry name" value="CCHC-TYPE DOMAIN-CONTAINING PROTEIN"/>
    <property type="match status" value="1"/>
</dbReference>
<accession>A0A6J8ASU4</accession>
<gene>
    <name evidence="1" type="ORF">MCOR_10726</name>
</gene>
<organism evidence="1 2">
    <name type="scientific">Mytilus coruscus</name>
    <name type="common">Sea mussel</name>
    <dbReference type="NCBI Taxonomy" id="42192"/>
    <lineage>
        <taxon>Eukaryota</taxon>
        <taxon>Metazoa</taxon>
        <taxon>Spiralia</taxon>
        <taxon>Lophotrochozoa</taxon>
        <taxon>Mollusca</taxon>
        <taxon>Bivalvia</taxon>
        <taxon>Autobranchia</taxon>
        <taxon>Pteriomorphia</taxon>
        <taxon>Mytilida</taxon>
        <taxon>Mytiloidea</taxon>
        <taxon>Mytilidae</taxon>
        <taxon>Mytilinae</taxon>
        <taxon>Mytilus</taxon>
    </lineage>
</organism>
<evidence type="ECO:0000313" key="1">
    <source>
        <dbReference type="EMBL" id="CAC5372724.1"/>
    </source>
</evidence>
<evidence type="ECO:0008006" key="3">
    <source>
        <dbReference type="Google" id="ProtNLM"/>
    </source>
</evidence>
<dbReference type="EMBL" id="CACVKT020001865">
    <property type="protein sequence ID" value="CAC5372724.1"/>
    <property type="molecule type" value="Genomic_DNA"/>
</dbReference>
<proteinExistence type="predicted"/>
<dbReference type="Proteomes" id="UP000507470">
    <property type="component" value="Unassembled WGS sequence"/>
</dbReference>
<evidence type="ECO:0000313" key="2">
    <source>
        <dbReference type="Proteomes" id="UP000507470"/>
    </source>
</evidence>
<name>A0A6J8ASU4_MYTCO</name>
<dbReference type="AlphaFoldDB" id="A0A6J8ASU4"/>
<keyword evidence="2" id="KW-1185">Reference proteome</keyword>
<protein>
    <recommendedName>
        <fullName evidence="3">CCHC-type domain-containing protein</fullName>
    </recommendedName>
</protein>